<evidence type="ECO:0000259" key="1">
    <source>
        <dbReference type="Pfam" id="PF03028"/>
    </source>
</evidence>
<dbReference type="Pfam" id="PF03028">
    <property type="entry name" value="Dynein_heavy"/>
    <property type="match status" value="1"/>
</dbReference>
<reference evidence="5" key="1">
    <citation type="journal article" date="2010" name="Genome Biol.">
        <title>Genome sequence of the necrotrophic plant pathogen Pythium ultimum reveals original pathogenicity mechanisms and effector repertoire.</title>
        <authorList>
            <person name="Levesque C.A."/>
            <person name="Brouwer H."/>
            <person name="Cano L."/>
            <person name="Hamilton J.P."/>
            <person name="Holt C."/>
            <person name="Huitema E."/>
            <person name="Raffaele S."/>
            <person name="Robideau G.P."/>
            <person name="Thines M."/>
            <person name="Win J."/>
            <person name="Zerillo M.M."/>
            <person name="Beakes G.W."/>
            <person name="Boore J.L."/>
            <person name="Busam D."/>
            <person name="Dumas B."/>
            <person name="Ferriera S."/>
            <person name="Fuerstenberg S.I."/>
            <person name="Gachon C.M."/>
            <person name="Gaulin E."/>
            <person name="Govers F."/>
            <person name="Grenville-Briggs L."/>
            <person name="Horner N."/>
            <person name="Hostetler J."/>
            <person name="Jiang R.H."/>
            <person name="Johnson J."/>
            <person name="Krajaejun T."/>
            <person name="Lin H."/>
            <person name="Meijer H.J."/>
            <person name="Moore B."/>
            <person name="Morris P."/>
            <person name="Phuntmart V."/>
            <person name="Puiu D."/>
            <person name="Shetty J."/>
            <person name="Stajich J.E."/>
            <person name="Tripathy S."/>
            <person name="Wawra S."/>
            <person name="van West P."/>
            <person name="Whitty B.R."/>
            <person name="Coutinho P.M."/>
            <person name="Henrissat B."/>
            <person name="Martin F."/>
            <person name="Thomas P.D."/>
            <person name="Tyler B.M."/>
            <person name="De Vries R.P."/>
            <person name="Kamoun S."/>
            <person name="Yandell M."/>
            <person name="Tisserat N."/>
            <person name="Buell C.R."/>
        </authorList>
    </citation>
    <scope>NUCLEOTIDE SEQUENCE</scope>
    <source>
        <strain evidence="5">DAOM:BR144</strain>
    </source>
</reference>
<dbReference type="InterPro" id="IPR041658">
    <property type="entry name" value="AAA_lid_11"/>
</dbReference>
<evidence type="ECO:0000313" key="4">
    <source>
        <dbReference type="EnsemblProtists" id="PYU1_T006089"/>
    </source>
</evidence>
<dbReference type="STRING" id="431595.K3WM97"/>
<name>K3WM97_GLOUD</name>
<sequence>MFVGRALFKEHRPMFGMHLVYGMHPEYFEKKEYEFFCGELVANETKSSGAAAALPEWASPERKDAFALFVETLPRLAQQCKFESHDLWIRWSKSTECEQHFHAKMDKSGGSGGGGLSPFQKLLVVQALRPDRLQSAIIQFICGVMQLKSLTPPPLDFKEIGTGEASNMTPVLLLTTAGADPSKELEEVASVVVGKAHYFEIAMGGGQQDKALSLLKSTTENGEWLCLQNLHLVIAWLPTLEKEVNILTPHHKFRLWLTTEPHDAFPLVLLEQSIKITFESPPGMKKNLQRTYASWSVEYIAKGTPARAQLLFLLAYFHALLQERRTYIPQGWTKFYEFSFGDFRAGSNVMELASSTVGSGGGNAIDWLTLHGLMENAIYGGRIDNPYDLRVLRCNLSEYFSHELLSGQRSLLRGVKLPQSAHHEDYVALIDHLPDSDAPAVFGLPDNIERSMQRTLSADVIAQLKALSSSEEAADTFDREKWRAQLGPLIENWIKLTSTFHLDGPSSSSGSSSSTKNLLVMAPVDAFVALENEYALDLAQQVNAALQGLKKVIYGTGLLTPAIQTIARALLKGDVPSEWSAKWDASESVPTWLRGLAIRKRALNDWQDAAASGKLLSRGLDLSDLLHPGTFLNALRQQSARALQCSMDGMKLLSCWEKDKLASSPQHAKLEWFEITHLLLQGASFEDGTLIEASSDAQELVAVPSCFVAYARDDAAEMYAKENCIRVPLYYATSRERMLVEIAMPIAGDHARWVLAGVALFLGE</sequence>
<dbReference type="Pfam" id="PF18199">
    <property type="entry name" value="Dynein_C"/>
    <property type="match status" value="1"/>
</dbReference>
<dbReference type="GO" id="GO:0045505">
    <property type="term" value="F:dynein intermediate chain binding"/>
    <property type="evidence" value="ECO:0007669"/>
    <property type="project" value="InterPro"/>
</dbReference>
<organism evidence="4 5">
    <name type="scientific">Globisporangium ultimum (strain ATCC 200006 / CBS 805.95 / DAOM BR144)</name>
    <name type="common">Pythium ultimum</name>
    <dbReference type="NCBI Taxonomy" id="431595"/>
    <lineage>
        <taxon>Eukaryota</taxon>
        <taxon>Sar</taxon>
        <taxon>Stramenopiles</taxon>
        <taxon>Oomycota</taxon>
        <taxon>Peronosporomycetes</taxon>
        <taxon>Pythiales</taxon>
        <taxon>Pythiaceae</taxon>
        <taxon>Globisporangium</taxon>
    </lineage>
</organism>
<keyword evidence="5" id="KW-1185">Reference proteome</keyword>
<dbReference type="FunFam" id="1.10.8.720:FF:000003">
    <property type="entry name" value="Cytoplasmic dynein heavy chain 2"/>
    <property type="match status" value="1"/>
</dbReference>
<dbReference type="InParanoid" id="K3WM97"/>
<dbReference type="EnsemblProtists" id="PYU1_T006089">
    <property type="protein sequence ID" value="PYU1_T006089"/>
    <property type="gene ID" value="PYU1_G006077"/>
</dbReference>
<dbReference type="VEuPathDB" id="FungiDB:PYU1_G006077"/>
<dbReference type="EMBL" id="GL376625">
    <property type="status" value="NOT_ANNOTATED_CDS"/>
    <property type="molecule type" value="Genomic_DNA"/>
</dbReference>
<dbReference type="PANTHER" id="PTHR45703:SF22">
    <property type="entry name" value="DYNEIN CYTOPLASMIC 2 HEAVY CHAIN 1"/>
    <property type="match status" value="1"/>
</dbReference>
<reference evidence="5" key="2">
    <citation type="submission" date="2010-04" db="EMBL/GenBank/DDBJ databases">
        <authorList>
            <person name="Buell R."/>
            <person name="Hamilton J."/>
            <person name="Hostetler J."/>
        </authorList>
    </citation>
    <scope>NUCLEOTIDE SEQUENCE [LARGE SCALE GENOMIC DNA]</scope>
    <source>
        <strain evidence="5">DAOM:BR144</strain>
    </source>
</reference>
<dbReference type="InterPro" id="IPR042219">
    <property type="entry name" value="AAA_lid_11_sf"/>
</dbReference>
<dbReference type="InterPro" id="IPR027417">
    <property type="entry name" value="P-loop_NTPase"/>
</dbReference>
<feature type="domain" description="Dynein heavy chain AAA lid" evidence="2">
    <location>
        <begin position="308"/>
        <end position="447"/>
    </location>
</feature>
<dbReference type="AlphaFoldDB" id="K3WM97"/>
<protein>
    <recommendedName>
        <fullName evidence="6">Dynein heavy chain region D6 P-loop domain-containing protein</fullName>
    </recommendedName>
</protein>
<dbReference type="InterPro" id="IPR004273">
    <property type="entry name" value="Dynein_heavy_D6_P-loop"/>
</dbReference>
<dbReference type="GO" id="GO:0008569">
    <property type="term" value="F:minus-end-directed microtubule motor activity"/>
    <property type="evidence" value="ECO:0007669"/>
    <property type="project" value="InterPro"/>
</dbReference>
<reference evidence="4" key="3">
    <citation type="submission" date="2015-02" db="UniProtKB">
        <authorList>
            <consortium name="EnsemblProtists"/>
        </authorList>
    </citation>
    <scope>IDENTIFICATION</scope>
    <source>
        <strain evidence="4">DAOM BR144</strain>
    </source>
</reference>
<dbReference type="eggNOG" id="KOG3595">
    <property type="taxonomic scope" value="Eukaryota"/>
</dbReference>
<evidence type="ECO:0000313" key="5">
    <source>
        <dbReference type="Proteomes" id="UP000019132"/>
    </source>
</evidence>
<dbReference type="Pfam" id="PF18198">
    <property type="entry name" value="AAA_lid_11"/>
    <property type="match status" value="1"/>
</dbReference>
<proteinExistence type="predicted"/>
<evidence type="ECO:0008006" key="6">
    <source>
        <dbReference type="Google" id="ProtNLM"/>
    </source>
</evidence>
<dbReference type="InterPro" id="IPR043160">
    <property type="entry name" value="Dynein_C_barrel"/>
</dbReference>
<dbReference type="GO" id="GO:0030286">
    <property type="term" value="C:dynein complex"/>
    <property type="evidence" value="ECO:0007669"/>
    <property type="project" value="InterPro"/>
</dbReference>
<feature type="domain" description="Dynein heavy chain C-terminal" evidence="3">
    <location>
        <begin position="479"/>
        <end position="762"/>
    </location>
</feature>
<dbReference type="Gene3D" id="3.10.490.20">
    <property type="match status" value="1"/>
</dbReference>
<accession>K3WM97</accession>
<dbReference type="PANTHER" id="PTHR45703">
    <property type="entry name" value="DYNEIN HEAVY CHAIN"/>
    <property type="match status" value="1"/>
</dbReference>
<dbReference type="HOGENOM" id="CLU_365432_0_0_1"/>
<evidence type="ECO:0000259" key="3">
    <source>
        <dbReference type="Pfam" id="PF18199"/>
    </source>
</evidence>
<dbReference type="Proteomes" id="UP000019132">
    <property type="component" value="Unassembled WGS sequence"/>
</dbReference>
<dbReference type="GO" id="GO:0007018">
    <property type="term" value="P:microtubule-based movement"/>
    <property type="evidence" value="ECO:0007669"/>
    <property type="project" value="InterPro"/>
</dbReference>
<dbReference type="InterPro" id="IPR041228">
    <property type="entry name" value="Dynein_C"/>
</dbReference>
<evidence type="ECO:0000259" key="2">
    <source>
        <dbReference type="Pfam" id="PF18198"/>
    </source>
</evidence>
<dbReference type="GO" id="GO:0051959">
    <property type="term" value="F:dynein light intermediate chain binding"/>
    <property type="evidence" value="ECO:0007669"/>
    <property type="project" value="InterPro"/>
</dbReference>
<dbReference type="FunFam" id="3.40.50.300:FF:001685">
    <property type="entry name" value="Dynein heavy chain, putative"/>
    <property type="match status" value="1"/>
</dbReference>
<dbReference type="Gene3D" id="3.40.50.300">
    <property type="entry name" value="P-loop containing nucleotide triphosphate hydrolases"/>
    <property type="match status" value="1"/>
</dbReference>
<dbReference type="InterPro" id="IPR026983">
    <property type="entry name" value="DHC"/>
</dbReference>
<dbReference type="Gene3D" id="1.10.8.720">
    <property type="entry name" value="Region D6 of dynein motor"/>
    <property type="match status" value="1"/>
</dbReference>
<feature type="domain" description="Dynein heavy chain region D6 P-loop" evidence="1">
    <location>
        <begin position="167"/>
        <end position="277"/>
    </location>
</feature>
<dbReference type="Gene3D" id="1.20.1270.280">
    <property type="match status" value="1"/>
</dbReference>